<feature type="domain" description="Activator of Hsp90 ATPase homologue 1/2-like C-terminal" evidence="2">
    <location>
        <begin position="12"/>
        <end position="135"/>
    </location>
</feature>
<dbReference type="AlphaFoldDB" id="A0A132BSP8"/>
<name>A0A132BSP8_9RHOB</name>
<dbReference type="SUPFAM" id="SSF55961">
    <property type="entry name" value="Bet v1-like"/>
    <property type="match status" value="1"/>
</dbReference>
<protein>
    <recommendedName>
        <fullName evidence="2">Activator of Hsp90 ATPase homologue 1/2-like C-terminal domain-containing protein</fullName>
    </recommendedName>
</protein>
<dbReference type="EMBL" id="LPUY01000101">
    <property type="protein sequence ID" value="KUP91236.1"/>
    <property type="molecule type" value="Genomic_DNA"/>
</dbReference>
<dbReference type="Proteomes" id="UP000068382">
    <property type="component" value="Unassembled WGS sequence"/>
</dbReference>
<dbReference type="Pfam" id="PF08327">
    <property type="entry name" value="AHSA1"/>
    <property type="match status" value="1"/>
</dbReference>
<dbReference type="CDD" id="cd07814">
    <property type="entry name" value="SRPBCC_CalC_Aha1-like"/>
    <property type="match status" value="1"/>
</dbReference>
<organism evidence="3 4">
    <name type="scientific">Tritonibacter horizontis</name>
    <dbReference type="NCBI Taxonomy" id="1768241"/>
    <lineage>
        <taxon>Bacteria</taxon>
        <taxon>Pseudomonadati</taxon>
        <taxon>Pseudomonadota</taxon>
        <taxon>Alphaproteobacteria</taxon>
        <taxon>Rhodobacterales</taxon>
        <taxon>Paracoccaceae</taxon>
        <taxon>Tritonibacter</taxon>
    </lineage>
</organism>
<dbReference type="RefSeq" id="WP_068247788.1">
    <property type="nucleotide sequence ID" value="NZ_LPUY01000101.1"/>
</dbReference>
<sequence length="144" mass="15878">MNDTLVKTVFFNVPPATVWRFLTDKDKLGTWFHPARKDLAEGEAFECYQTSETGETSRHIWGEVLTADAPHRLVHTFEIPAFSGVATTVEWVLEPIPSGTRLTLTHTGVARAMGDAALPMLMALDAGWEEHFALLRPAAMAQAA</sequence>
<reference evidence="3 4" key="1">
    <citation type="submission" date="2015-12" db="EMBL/GenBank/DDBJ databases">
        <title>Genome sequence of the marine Rhodobacteraceae strain O3.65, Candidatus Tritonibacter horizontis.</title>
        <authorList>
            <person name="Poehlein A."/>
            <person name="Giebel H.A."/>
            <person name="Voget S."/>
            <person name="Brinkhoff T."/>
        </authorList>
    </citation>
    <scope>NUCLEOTIDE SEQUENCE [LARGE SCALE GENOMIC DNA]</scope>
    <source>
        <strain evidence="3 4">O3.65</strain>
    </source>
</reference>
<dbReference type="InterPro" id="IPR013538">
    <property type="entry name" value="ASHA1/2-like_C"/>
</dbReference>
<dbReference type="InterPro" id="IPR023393">
    <property type="entry name" value="START-like_dom_sf"/>
</dbReference>
<proteinExistence type="inferred from homology"/>
<gene>
    <name evidence="3" type="ORF">TRIHO_39230</name>
</gene>
<comment type="similarity">
    <text evidence="1">Belongs to the AHA1 family.</text>
</comment>
<evidence type="ECO:0000313" key="3">
    <source>
        <dbReference type="EMBL" id="KUP91236.1"/>
    </source>
</evidence>
<keyword evidence="4" id="KW-1185">Reference proteome</keyword>
<dbReference type="Gene3D" id="3.30.530.20">
    <property type="match status" value="1"/>
</dbReference>
<accession>A0A132BSP8</accession>
<comment type="caution">
    <text evidence="3">The sequence shown here is derived from an EMBL/GenBank/DDBJ whole genome shotgun (WGS) entry which is preliminary data.</text>
</comment>
<evidence type="ECO:0000256" key="1">
    <source>
        <dbReference type="ARBA" id="ARBA00006817"/>
    </source>
</evidence>
<evidence type="ECO:0000313" key="4">
    <source>
        <dbReference type="Proteomes" id="UP000068382"/>
    </source>
</evidence>
<evidence type="ECO:0000259" key="2">
    <source>
        <dbReference type="Pfam" id="PF08327"/>
    </source>
</evidence>